<reference evidence="14 15" key="1">
    <citation type="journal article" date="2018" name="Mol. Ecol.">
        <title>The obligate alkalophilic soda-lake fungus Sodiomyces alkalinus has shifted to a protein diet.</title>
        <authorList>
            <person name="Grum-Grzhimaylo A.A."/>
            <person name="Falkoski D.L."/>
            <person name="van den Heuvel J."/>
            <person name="Valero-Jimenez C.A."/>
            <person name="Min B."/>
            <person name="Choi I.G."/>
            <person name="Lipzen A."/>
            <person name="Daum C.G."/>
            <person name="Aanen D.K."/>
            <person name="Tsang A."/>
            <person name="Henrissat B."/>
            <person name="Bilanenko E.N."/>
            <person name="de Vries R.P."/>
            <person name="van Kan J.A.L."/>
            <person name="Grigoriev I.V."/>
            <person name="Debets A.J.M."/>
        </authorList>
    </citation>
    <scope>NUCLEOTIDE SEQUENCE [LARGE SCALE GENOMIC DNA]</scope>
    <source>
        <strain evidence="14 15">F11</strain>
    </source>
</reference>
<dbReference type="GO" id="GO:0004386">
    <property type="term" value="F:helicase activity"/>
    <property type="evidence" value="ECO:0007669"/>
    <property type="project" value="UniProtKB-KW"/>
</dbReference>
<evidence type="ECO:0000259" key="11">
    <source>
        <dbReference type="PROSITE" id="PS50089"/>
    </source>
</evidence>
<dbReference type="InterPro" id="IPR050628">
    <property type="entry name" value="SNF2_RAD54_helicase_TF"/>
</dbReference>
<comment type="similarity">
    <text evidence="1">Belongs to the SNF2/RAD54 helicase family.</text>
</comment>
<accession>A0A3N2Q8L0</accession>
<evidence type="ECO:0000256" key="2">
    <source>
        <dbReference type="ARBA" id="ARBA00022723"/>
    </source>
</evidence>
<dbReference type="InterPro" id="IPR038718">
    <property type="entry name" value="SNF2-like_sf"/>
</dbReference>
<sequence>MPASYEDQPGNLPQAEEASPERSTLPDLPVEPEKVYAGCVPDQPEQPEHEMPVRSSDAAAQSASPGVVPTVEDCDGNGSTGSAVSHSPQTCANATEPFGLSEYLNGISGLQYVKNFNEQFPNADDGQSNDEARELFVQDDRQQLLAAIRGYFPAEVLDLAVETPDQMTMKPDFGSPYCEEHGNSHEQKDTSLDPPSFGEPPFDESARQKRTTKPGKSTGKSTRPRRKTAREQAVKRHEKERREFKEHVRKEMASKGPDVSPQDIDLPQPKKRRNRSGGAAAGAVEEEADGGLSHIQANDKEIVVARKRRHEEIAKSVVTTGLSNRHTATQRADLQEAIGVFGFNKLVAVSWMVKRETHIIPPYGGILADVPGMGKTIVSLAAVVGNPPTREDIEASQAATLIVLPNSTVLNQWVEQIHAHVHITGNPYIYKRSQNQLGEHQLGGMHLVLTTYSELQRSYPSQKLRQKIREKHSREVGDGSGEVIVNEPAYEAELDHHIGVLFRVKWYRVVLDEVHQIKNYDSHTCFATEHLQAKHFWGLSGTPLINGAMELFPYLRVIRYEEEETQERFEAKYLKSNEAKEEIDALIYLITYRRTHDDLFLGQKMLSLPVSHAGDQWVTLSAEERIIYDLTSLWFEDRALAKVALLHRQRQAVSHPYMLESFFRRGIEADFLRQYIDELSKVEGKKPVYLQIGNWIDRHILEESGEPRRGIATDRPYLRPFGRSPFGSTFKMTGLLELAFNEKTLEDTTCGICKVDGPICNPVVTKECKHIFCAECVADEMDKHTLSGPCAMKCPTCDADWKGRVELETLDTSKEKVIEANIAAKKNQSNHKNSTKRNVKRRRPVREQEEDPGNNSVARRPGEDSLGFKPAFGECEGEFFTKAVHSDEYGGKGVPAPGAKVTAVKDTVLRWQEEDPEHKGIIFTQFIMTSQIIGQMLQLEGIEFVYLNGKVTPHQKITAVKAFWEKPEIKYMIASMRCGGQALNLTCANRVIMVDVWWNKAAEEQAFGRVFRLGQVKETHYVRILARKTVDERIRDLQDSKEEEISRVLQDDGHVLSERSEF</sequence>
<dbReference type="InterPro" id="IPR001650">
    <property type="entry name" value="Helicase_C-like"/>
</dbReference>
<dbReference type="RefSeq" id="XP_028470833.1">
    <property type="nucleotide sequence ID" value="XM_028609461.1"/>
</dbReference>
<dbReference type="InterPro" id="IPR014001">
    <property type="entry name" value="Helicase_ATP-bd"/>
</dbReference>
<organism evidence="14 15">
    <name type="scientific">Sodiomyces alkalinus (strain CBS 110278 / VKM F-3762 / F11)</name>
    <name type="common">Alkaliphilic filamentous fungus</name>
    <dbReference type="NCBI Taxonomy" id="1314773"/>
    <lineage>
        <taxon>Eukaryota</taxon>
        <taxon>Fungi</taxon>
        <taxon>Dikarya</taxon>
        <taxon>Ascomycota</taxon>
        <taxon>Pezizomycotina</taxon>
        <taxon>Sordariomycetes</taxon>
        <taxon>Hypocreomycetidae</taxon>
        <taxon>Glomerellales</taxon>
        <taxon>Plectosphaerellaceae</taxon>
        <taxon>Sodiomyces</taxon>
    </lineage>
</organism>
<dbReference type="GO" id="GO:0008270">
    <property type="term" value="F:zinc ion binding"/>
    <property type="evidence" value="ECO:0007669"/>
    <property type="project" value="UniProtKB-KW"/>
</dbReference>
<dbReference type="SUPFAM" id="SSF57850">
    <property type="entry name" value="RING/U-box"/>
    <property type="match status" value="1"/>
</dbReference>
<dbReference type="SUPFAM" id="SSF52540">
    <property type="entry name" value="P-loop containing nucleoside triphosphate hydrolases"/>
    <property type="match status" value="2"/>
</dbReference>
<dbReference type="SMART" id="SM00490">
    <property type="entry name" value="HELICc"/>
    <property type="match status" value="1"/>
</dbReference>
<dbReference type="STRING" id="1314773.A0A3N2Q8L0"/>
<evidence type="ECO:0000256" key="3">
    <source>
        <dbReference type="ARBA" id="ARBA00022741"/>
    </source>
</evidence>
<evidence type="ECO:0000256" key="1">
    <source>
        <dbReference type="ARBA" id="ARBA00007025"/>
    </source>
</evidence>
<feature type="domain" description="Helicase ATP-binding" evidence="12">
    <location>
        <begin position="356"/>
        <end position="561"/>
    </location>
</feature>
<keyword evidence="15" id="KW-1185">Reference proteome</keyword>
<dbReference type="PROSITE" id="PS00518">
    <property type="entry name" value="ZF_RING_1"/>
    <property type="match status" value="1"/>
</dbReference>
<dbReference type="InterPro" id="IPR013083">
    <property type="entry name" value="Znf_RING/FYVE/PHD"/>
</dbReference>
<dbReference type="GO" id="GO:0005524">
    <property type="term" value="F:ATP binding"/>
    <property type="evidence" value="ECO:0007669"/>
    <property type="project" value="UniProtKB-KW"/>
</dbReference>
<dbReference type="AlphaFoldDB" id="A0A3N2Q8L0"/>
<dbReference type="GeneID" id="39577939"/>
<feature type="domain" description="RING-type" evidence="11">
    <location>
        <begin position="750"/>
        <end position="798"/>
    </location>
</feature>
<dbReference type="EMBL" id="ML119051">
    <property type="protein sequence ID" value="ROT43027.1"/>
    <property type="molecule type" value="Genomic_DNA"/>
</dbReference>
<evidence type="ECO:0000313" key="14">
    <source>
        <dbReference type="EMBL" id="ROT43027.1"/>
    </source>
</evidence>
<dbReference type="OrthoDB" id="448448at2759"/>
<feature type="compositionally biased region" description="Basic and acidic residues" evidence="10">
    <location>
        <begin position="178"/>
        <end position="191"/>
    </location>
</feature>
<feature type="compositionally biased region" description="Basic residues" evidence="10">
    <location>
        <begin position="833"/>
        <end position="844"/>
    </location>
</feature>
<evidence type="ECO:0000256" key="8">
    <source>
        <dbReference type="ARBA" id="ARBA00022840"/>
    </source>
</evidence>
<dbReference type="Gene3D" id="3.40.50.300">
    <property type="entry name" value="P-loop containing nucleotide triphosphate hydrolases"/>
    <property type="match status" value="1"/>
</dbReference>
<evidence type="ECO:0000256" key="7">
    <source>
        <dbReference type="ARBA" id="ARBA00022833"/>
    </source>
</evidence>
<evidence type="ECO:0000256" key="10">
    <source>
        <dbReference type="SAM" id="MobiDB-lite"/>
    </source>
</evidence>
<dbReference type="PANTHER" id="PTHR45626:SF17">
    <property type="entry name" value="HELICASE-LIKE TRANSCRIPTION FACTOR"/>
    <property type="match status" value="1"/>
</dbReference>
<dbReference type="PROSITE" id="PS51192">
    <property type="entry name" value="HELICASE_ATP_BIND_1"/>
    <property type="match status" value="1"/>
</dbReference>
<dbReference type="GO" id="GO:0005634">
    <property type="term" value="C:nucleus"/>
    <property type="evidence" value="ECO:0007669"/>
    <property type="project" value="TreeGrafter"/>
</dbReference>
<dbReference type="Proteomes" id="UP000272025">
    <property type="component" value="Unassembled WGS sequence"/>
</dbReference>
<keyword evidence="3" id="KW-0547">Nucleotide-binding</keyword>
<dbReference type="GO" id="GO:0006281">
    <property type="term" value="P:DNA repair"/>
    <property type="evidence" value="ECO:0007669"/>
    <property type="project" value="TreeGrafter"/>
</dbReference>
<dbReference type="PROSITE" id="PS50089">
    <property type="entry name" value="ZF_RING_2"/>
    <property type="match status" value="1"/>
</dbReference>
<dbReference type="InterPro" id="IPR027417">
    <property type="entry name" value="P-loop_NTPase"/>
</dbReference>
<feature type="region of interest" description="Disordered" evidence="10">
    <location>
        <begin position="1"/>
        <end position="89"/>
    </location>
</feature>
<keyword evidence="4 9" id="KW-0863">Zinc-finger</keyword>
<proteinExistence type="inferred from homology"/>
<dbReference type="SMART" id="SM00487">
    <property type="entry name" value="DEXDc"/>
    <property type="match status" value="1"/>
</dbReference>
<dbReference type="InterPro" id="IPR049730">
    <property type="entry name" value="SNF2/RAD54-like_C"/>
</dbReference>
<gene>
    <name evidence="14" type="ORF">SODALDRAFT_319576</name>
</gene>
<evidence type="ECO:0000256" key="4">
    <source>
        <dbReference type="ARBA" id="ARBA00022771"/>
    </source>
</evidence>
<evidence type="ECO:0008006" key="16">
    <source>
        <dbReference type="Google" id="ProtNLM"/>
    </source>
</evidence>
<name>A0A3N2Q8L0_SODAK</name>
<feature type="compositionally biased region" description="Basic and acidic residues" evidence="10">
    <location>
        <begin position="229"/>
        <end position="253"/>
    </location>
</feature>
<dbReference type="PROSITE" id="PS51194">
    <property type="entry name" value="HELICASE_CTER"/>
    <property type="match status" value="1"/>
</dbReference>
<dbReference type="InterPro" id="IPR000330">
    <property type="entry name" value="SNF2_N"/>
</dbReference>
<dbReference type="CDD" id="cd18793">
    <property type="entry name" value="SF2_C_SNF"/>
    <property type="match status" value="1"/>
</dbReference>
<keyword evidence="2" id="KW-0479">Metal-binding</keyword>
<dbReference type="CDD" id="cd18008">
    <property type="entry name" value="DEXDc_SHPRH-like"/>
    <property type="match status" value="1"/>
</dbReference>
<evidence type="ECO:0000259" key="12">
    <source>
        <dbReference type="PROSITE" id="PS51192"/>
    </source>
</evidence>
<evidence type="ECO:0000256" key="6">
    <source>
        <dbReference type="ARBA" id="ARBA00022806"/>
    </source>
</evidence>
<dbReference type="InterPro" id="IPR001841">
    <property type="entry name" value="Znf_RING"/>
</dbReference>
<feature type="region of interest" description="Disordered" evidence="10">
    <location>
        <begin position="822"/>
        <end position="865"/>
    </location>
</feature>
<dbReference type="PANTHER" id="PTHR45626">
    <property type="entry name" value="TRANSCRIPTION TERMINATION FACTOR 2-RELATED"/>
    <property type="match status" value="1"/>
</dbReference>
<evidence type="ECO:0000259" key="13">
    <source>
        <dbReference type="PROSITE" id="PS51194"/>
    </source>
</evidence>
<keyword evidence="7" id="KW-0862">Zinc</keyword>
<dbReference type="Gene3D" id="3.40.50.10810">
    <property type="entry name" value="Tandem AAA-ATPase domain"/>
    <property type="match status" value="1"/>
</dbReference>
<keyword evidence="8" id="KW-0067">ATP-binding</keyword>
<dbReference type="InterPro" id="IPR017907">
    <property type="entry name" value="Znf_RING_CS"/>
</dbReference>
<feature type="region of interest" description="Disordered" evidence="10">
    <location>
        <begin position="166"/>
        <end position="289"/>
    </location>
</feature>
<protein>
    <recommendedName>
        <fullName evidence="16">DNA repair protein RAD5</fullName>
    </recommendedName>
</protein>
<evidence type="ECO:0000256" key="9">
    <source>
        <dbReference type="PROSITE-ProRule" id="PRU00175"/>
    </source>
</evidence>
<evidence type="ECO:0000256" key="5">
    <source>
        <dbReference type="ARBA" id="ARBA00022801"/>
    </source>
</evidence>
<evidence type="ECO:0000313" key="15">
    <source>
        <dbReference type="Proteomes" id="UP000272025"/>
    </source>
</evidence>
<dbReference type="Pfam" id="PF00176">
    <property type="entry name" value="SNF2-rel_dom"/>
    <property type="match status" value="1"/>
</dbReference>
<feature type="compositionally biased region" description="Polar residues" evidence="10">
    <location>
        <begin position="80"/>
        <end position="89"/>
    </location>
</feature>
<keyword evidence="5" id="KW-0378">Hydrolase</keyword>
<dbReference type="GO" id="GO:0016787">
    <property type="term" value="F:hydrolase activity"/>
    <property type="evidence" value="ECO:0007669"/>
    <property type="project" value="UniProtKB-KW"/>
</dbReference>
<dbReference type="Gene3D" id="3.30.40.10">
    <property type="entry name" value="Zinc/RING finger domain, C3HC4 (zinc finger)"/>
    <property type="match status" value="1"/>
</dbReference>
<dbReference type="Pfam" id="PF00271">
    <property type="entry name" value="Helicase_C"/>
    <property type="match status" value="1"/>
</dbReference>
<keyword evidence="6" id="KW-0347">Helicase</keyword>
<dbReference type="GO" id="GO:0008094">
    <property type="term" value="F:ATP-dependent activity, acting on DNA"/>
    <property type="evidence" value="ECO:0007669"/>
    <property type="project" value="TreeGrafter"/>
</dbReference>
<feature type="domain" description="Helicase C-terminal" evidence="13">
    <location>
        <begin position="903"/>
        <end position="1053"/>
    </location>
</feature>